<reference evidence="2 3" key="1">
    <citation type="submission" date="2020-08" db="EMBL/GenBank/DDBJ databases">
        <authorList>
            <person name="Ren C."/>
            <person name="Gu Y."/>
            <person name="Xu Y."/>
        </authorList>
    </citation>
    <scope>NUCLEOTIDE SEQUENCE [LARGE SCALE GENOMIC DNA]</scope>
    <source>
        <strain evidence="2 3">LBM18003</strain>
    </source>
</reference>
<proteinExistence type="predicted"/>
<dbReference type="EMBL" id="CP060696">
    <property type="protein sequence ID" value="QNO17861.1"/>
    <property type="molecule type" value="Genomic_DNA"/>
</dbReference>
<dbReference type="InterPro" id="IPR007119">
    <property type="entry name" value="Phage_tail_spike_N"/>
</dbReference>
<evidence type="ECO:0000259" key="1">
    <source>
        <dbReference type="Pfam" id="PF06605"/>
    </source>
</evidence>
<gene>
    <name evidence="2" type="ORF">H6X83_13245</name>
</gene>
<dbReference type="KEGG" id="caml:H6X83_13245"/>
<accession>A0A7G9WGP9</accession>
<dbReference type="NCBIfam" id="TIGR01665">
    <property type="entry name" value="put_anti_recept"/>
    <property type="match status" value="1"/>
</dbReference>
<name>A0A7G9WGP9_9FIRM</name>
<dbReference type="RefSeq" id="WP_212506925.1">
    <property type="nucleotide sequence ID" value="NZ_CP060696.1"/>
</dbReference>
<sequence>MMIRVYDSKAQEFSNDGLGTVTPSSCVVSEEINGAFELELTHPVDSFGKWKRLQKNNIIRANTHHGIQAFRIYRVVKNVVDGTVKVNARHIFYDLLANFVEDVRPTGKTGAEAGQQILSGCQYLTPFTFSSDITHNSTAYYLRQSPVQAFLGDADQAFISRWGGEIIRDNFSIAVNTRLGTDNGVRIAYGKNMAGLEFQEDASGVATRILPTALTEDNQILILPEKYIDSPRIADYPFPVIAVMDTGFQVGKEVDGAISYPTIDSCYEAMREFVANQYLAGADIPKLSLSVDFVDWKDITGYEKYRSLLTVNLGDDVTVDYEPFGVSVKLRVCAVSYNCLTDRFETLTVGEKRISVVNSINSASQQISEVKREITVTNQNVSSVTENVSDLNSDDKLTPGEKSAALREWSSFANEKGTLSTQATALGITTELSAYNDSFQLLSNYLNGGALYTTGIPLWLDDGHRDTTTDISGEQYRQNFEDYYVARNILVQAITAKLKALADTAQNGVDANTGEITTIDSTLITIQTDVGGLQTTVSSIDDQISNTEDGIALRLSNAESTIEQHSASIVTKVESSTFDGYVSENDAQFSDVDTRLTTMQQTVDGLTLSISRTGYRNLLKNSAGRNGLTFWSTTGTVTTVSNTDTSNNTVSNSAFLMAADSAISQDFSLKFNTAHTASLLFRASGSGGTVTVSITQNGAESVLYDNTNTGTDWEFVTFSFHSLGTVCSIKITASIEILVSDLIVSEGTNIAPWVQSDEELYTTNFIADSTGLTIGSNTTDMKAHISTSAFEIFRGDDLRINVAPDGTRLQKTIIEDDLTVGSVKEIVRAGVGVDFVVI</sequence>
<dbReference type="AlphaFoldDB" id="A0A7G9WGP9"/>
<dbReference type="Proteomes" id="UP000516046">
    <property type="component" value="Chromosome"/>
</dbReference>
<keyword evidence="3" id="KW-1185">Reference proteome</keyword>
<evidence type="ECO:0000313" key="3">
    <source>
        <dbReference type="Proteomes" id="UP000516046"/>
    </source>
</evidence>
<protein>
    <submittedName>
        <fullName evidence="2">Phage tail protein</fullName>
    </submittedName>
</protein>
<dbReference type="Pfam" id="PF06605">
    <property type="entry name" value="Prophage_tail"/>
    <property type="match status" value="1"/>
</dbReference>
<evidence type="ECO:0000313" key="2">
    <source>
        <dbReference type="EMBL" id="QNO17861.1"/>
    </source>
</evidence>
<dbReference type="InterPro" id="IPR010572">
    <property type="entry name" value="Tail_dom"/>
</dbReference>
<organism evidence="2 3">
    <name type="scientific">Caproicibacterium amylolyticum</name>
    <dbReference type="NCBI Taxonomy" id="2766537"/>
    <lineage>
        <taxon>Bacteria</taxon>
        <taxon>Bacillati</taxon>
        <taxon>Bacillota</taxon>
        <taxon>Clostridia</taxon>
        <taxon>Eubacteriales</taxon>
        <taxon>Oscillospiraceae</taxon>
        <taxon>Caproicibacterium</taxon>
    </lineage>
</organism>
<feature type="domain" description="Tail spike" evidence="1">
    <location>
        <begin position="156"/>
        <end position="358"/>
    </location>
</feature>